<dbReference type="PANTHER" id="PTHR46863">
    <property type="entry name" value="OS09G0572100 PROTEIN"/>
    <property type="match status" value="1"/>
</dbReference>
<evidence type="ECO:0008006" key="3">
    <source>
        <dbReference type="Google" id="ProtNLM"/>
    </source>
</evidence>
<evidence type="ECO:0000313" key="1">
    <source>
        <dbReference type="EMBL" id="RXH91799.1"/>
    </source>
</evidence>
<accession>A0A498J7N2</accession>
<keyword evidence="2" id="KW-1185">Reference proteome</keyword>
<dbReference type="InterPro" id="IPR011009">
    <property type="entry name" value="Kinase-like_dom_sf"/>
</dbReference>
<dbReference type="EMBL" id="RDQH01000334">
    <property type="protein sequence ID" value="RXH91799.1"/>
    <property type="molecule type" value="Genomic_DNA"/>
</dbReference>
<evidence type="ECO:0000313" key="2">
    <source>
        <dbReference type="Proteomes" id="UP000290289"/>
    </source>
</evidence>
<dbReference type="Proteomes" id="UP000290289">
    <property type="component" value="Chromosome 8"/>
</dbReference>
<reference evidence="1 2" key="1">
    <citation type="submission" date="2018-10" db="EMBL/GenBank/DDBJ databases">
        <title>A high-quality apple genome assembly.</title>
        <authorList>
            <person name="Hu J."/>
        </authorList>
    </citation>
    <scope>NUCLEOTIDE SEQUENCE [LARGE SCALE GENOMIC DNA]</scope>
    <source>
        <strain evidence="2">cv. HFTH1</strain>
        <tissue evidence="1">Young leaf</tissue>
    </source>
</reference>
<sequence>MSLLVIDDMVEALGCSERFMNYYYKIPNIEICNGLKPIQSDADYQTIDRIIYTVFGIISDRIIKLKIKLKKKNKNHLFSQISPPQPPNPFISPLFFFVCSAIFSTTIDNSSYNFSKSSTFSSVVSLKSFKSSLPQNPQIHDLSEIRSATSNFLPHHRLSSSSWPCSIRSEDTVVFQRKSRNPKNPSYTVLSSWFSRMQIATDLAHGLDYIHHCSGLDSTFVHNHIKSSSIIVSE</sequence>
<dbReference type="AlphaFoldDB" id="A0A498J7N2"/>
<dbReference type="SUPFAM" id="SSF56112">
    <property type="entry name" value="Protein kinase-like (PK-like)"/>
    <property type="match status" value="1"/>
</dbReference>
<dbReference type="PANTHER" id="PTHR46863:SF2">
    <property type="entry name" value="LYSM DOMAIN RECEPTOR-LIKE KINASE 3"/>
    <property type="match status" value="1"/>
</dbReference>
<gene>
    <name evidence="1" type="ORF">DVH24_020822</name>
</gene>
<protein>
    <recommendedName>
        <fullName evidence="3">Protein kinase domain-containing protein</fullName>
    </recommendedName>
</protein>
<organism evidence="1 2">
    <name type="scientific">Malus domestica</name>
    <name type="common">Apple</name>
    <name type="synonym">Pyrus malus</name>
    <dbReference type="NCBI Taxonomy" id="3750"/>
    <lineage>
        <taxon>Eukaryota</taxon>
        <taxon>Viridiplantae</taxon>
        <taxon>Streptophyta</taxon>
        <taxon>Embryophyta</taxon>
        <taxon>Tracheophyta</taxon>
        <taxon>Spermatophyta</taxon>
        <taxon>Magnoliopsida</taxon>
        <taxon>eudicotyledons</taxon>
        <taxon>Gunneridae</taxon>
        <taxon>Pentapetalae</taxon>
        <taxon>rosids</taxon>
        <taxon>fabids</taxon>
        <taxon>Rosales</taxon>
        <taxon>Rosaceae</taxon>
        <taxon>Amygdaloideae</taxon>
        <taxon>Maleae</taxon>
        <taxon>Malus</taxon>
    </lineage>
</organism>
<proteinExistence type="predicted"/>
<comment type="caution">
    <text evidence="1">The sequence shown here is derived from an EMBL/GenBank/DDBJ whole genome shotgun (WGS) entry which is preliminary data.</text>
</comment>
<name>A0A498J7N2_MALDO</name>
<dbReference type="Gene3D" id="1.10.510.10">
    <property type="entry name" value="Transferase(Phosphotransferase) domain 1"/>
    <property type="match status" value="1"/>
</dbReference>